<feature type="compositionally biased region" description="Basic residues" evidence="1">
    <location>
        <begin position="91"/>
        <end position="106"/>
    </location>
</feature>
<dbReference type="FunCoup" id="I1HUG1">
    <property type="interactions" value="493"/>
</dbReference>
<proteinExistence type="predicted"/>
<feature type="region of interest" description="Disordered" evidence="1">
    <location>
        <begin position="51"/>
        <end position="107"/>
    </location>
</feature>
<dbReference type="Gramene" id="KQK11134">
    <property type="protein sequence ID" value="KQK11134"/>
    <property type="gene ID" value="BRADI_2g58340v3"/>
</dbReference>
<reference evidence="3" key="3">
    <citation type="submission" date="2018-08" db="UniProtKB">
        <authorList>
            <consortium name="EnsemblPlants"/>
        </authorList>
    </citation>
    <scope>IDENTIFICATION</scope>
    <source>
        <strain evidence="3">cv. Bd21</strain>
    </source>
</reference>
<organism evidence="2">
    <name type="scientific">Brachypodium distachyon</name>
    <name type="common">Purple false brome</name>
    <name type="synonym">Trachynia distachya</name>
    <dbReference type="NCBI Taxonomy" id="15368"/>
    <lineage>
        <taxon>Eukaryota</taxon>
        <taxon>Viridiplantae</taxon>
        <taxon>Streptophyta</taxon>
        <taxon>Embryophyta</taxon>
        <taxon>Tracheophyta</taxon>
        <taxon>Spermatophyta</taxon>
        <taxon>Magnoliopsida</taxon>
        <taxon>Liliopsida</taxon>
        <taxon>Poales</taxon>
        <taxon>Poaceae</taxon>
        <taxon>BOP clade</taxon>
        <taxon>Pooideae</taxon>
        <taxon>Stipodae</taxon>
        <taxon>Brachypodieae</taxon>
        <taxon>Brachypodium</taxon>
    </lineage>
</organism>
<dbReference type="EMBL" id="CM000881">
    <property type="protein sequence ID" value="KQK11134.1"/>
    <property type="molecule type" value="Genomic_DNA"/>
</dbReference>
<accession>I1HUG1</accession>
<protein>
    <submittedName>
        <fullName evidence="2 3">Uncharacterized protein</fullName>
    </submittedName>
</protein>
<dbReference type="EnsemblPlants" id="KQK11134">
    <property type="protein sequence ID" value="KQK11134"/>
    <property type="gene ID" value="BRADI_2g58340v3"/>
</dbReference>
<evidence type="ECO:0000313" key="4">
    <source>
        <dbReference type="Proteomes" id="UP000008810"/>
    </source>
</evidence>
<evidence type="ECO:0000256" key="1">
    <source>
        <dbReference type="SAM" id="MobiDB-lite"/>
    </source>
</evidence>
<dbReference type="OrthoDB" id="680670at2759"/>
<dbReference type="eggNOG" id="ENOG502R62Y">
    <property type="taxonomic scope" value="Eukaryota"/>
</dbReference>
<evidence type="ECO:0000313" key="3">
    <source>
        <dbReference type="EnsemblPlants" id="KQK11134"/>
    </source>
</evidence>
<dbReference type="Proteomes" id="UP000008810">
    <property type="component" value="Chromosome 2"/>
</dbReference>
<sequence>MARYYSEADYCAEEEMSRPVRGHCHHGGGESYVVRKEAYEEIDEVELARRGHGHGHLGHGDSLHHHGARGGHLGHSGSHRGGHLGHSGSHLGHREHHVHGHGHGGSHHCVDPCESRYDSSCTGQYYG</sequence>
<dbReference type="AlphaFoldDB" id="I1HUG1"/>
<keyword evidence="4" id="KW-1185">Reference proteome</keyword>
<dbReference type="OMA" id="YDACESK"/>
<reference evidence="2" key="2">
    <citation type="submission" date="2017-06" db="EMBL/GenBank/DDBJ databases">
        <title>WGS assembly of Brachypodium distachyon.</title>
        <authorList>
            <consortium name="The International Brachypodium Initiative"/>
            <person name="Lucas S."/>
            <person name="Harmon-Smith M."/>
            <person name="Lail K."/>
            <person name="Tice H."/>
            <person name="Grimwood J."/>
            <person name="Bruce D."/>
            <person name="Barry K."/>
            <person name="Shu S."/>
            <person name="Lindquist E."/>
            <person name="Wang M."/>
            <person name="Pitluck S."/>
            <person name="Vogel J.P."/>
            <person name="Garvin D.F."/>
            <person name="Mockler T.C."/>
            <person name="Schmutz J."/>
            <person name="Rokhsar D."/>
            <person name="Bevan M.W."/>
        </authorList>
    </citation>
    <scope>NUCLEOTIDE SEQUENCE</scope>
    <source>
        <strain evidence="2">Bd21</strain>
    </source>
</reference>
<gene>
    <name evidence="2" type="ORF">BRADI_2g58340v3</name>
</gene>
<name>I1HUG1_BRADI</name>
<evidence type="ECO:0000313" key="2">
    <source>
        <dbReference type="EMBL" id="KQK11134.1"/>
    </source>
</evidence>
<reference evidence="2 3" key="1">
    <citation type="journal article" date="2010" name="Nature">
        <title>Genome sequencing and analysis of the model grass Brachypodium distachyon.</title>
        <authorList>
            <consortium name="International Brachypodium Initiative"/>
        </authorList>
    </citation>
    <scope>NUCLEOTIDE SEQUENCE [LARGE SCALE GENOMIC DNA]</scope>
    <source>
        <strain evidence="2 3">Bd21</strain>
    </source>
</reference>
<dbReference type="InParanoid" id="I1HUG1"/>
<dbReference type="HOGENOM" id="CLU_164345_0_0_1"/>